<dbReference type="EC" id="1.1.1.60" evidence="4"/>
<dbReference type="Gene3D" id="1.10.1040.10">
    <property type="entry name" value="N-(1-d-carboxylethyl)-l-norvaline Dehydrogenase, domain 2"/>
    <property type="match status" value="1"/>
</dbReference>
<dbReference type="Proteomes" id="UP000254762">
    <property type="component" value="Unassembled WGS sequence"/>
</dbReference>
<keyword evidence="1 4" id="KW-0560">Oxidoreductase</keyword>
<evidence type="ECO:0000313" key="4">
    <source>
        <dbReference type="EMBL" id="SUG35695.1"/>
    </source>
</evidence>
<evidence type="ECO:0000256" key="1">
    <source>
        <dbReference type="ARBA" id="ARBA00023002"/>
    </source>
</evidence>
<dbReference type="PANTHER" id="PTHR22981:SF7">
    <property type="entry name" value="3-HYDROXYISOBUTYRATE DEHYDROGENASE, MITOCHONDRIAL"/>
    <property type="match status" value="1"/>
</dbReference>
<dbReference type="PANTHER" id="PTHR22981">
    <property type="entry name" value="3-HYDROXYISOBUTYRATE DEHYDROGENASE-RELATED"/>
    <property type="match status" value="1"/>
</dbReference>
<reference evidence="4 5" key="1">
    <citation type="submission" date="2018-06" db="EMBL/GenBank/DDBJ databases">
        <authorList>
            <consortium name="Pathogen Informatics"/>
            <person name="Doyle S."/>
        </authorList>
    </citation>
    <scope>NUCLEOTIDE SEQUENCE [LARGE SCALE GENOMIC DNA]</scope>
    <source>
        <strain evidence="4 5">NCTC7304</strain>
    </source>
</reference>
<protein>
    <submittedName>
        <fullName evidence="4">Oxidoreductase</fullName>
        <ecNumber evidence="4">1.1.1.60</ecNumber>
    </submittedName>
</protein>
<dbReference type="InterPro" id="IPR036291">
    <property type="entry name" value="NAD(P)-bd_dom_sf"/>
</dbReference>
<keyword evidence="2" id="KW-0520">NAD</keyword>
<feature type="domain" description="6-phosphogluconate dehydrogenase NADP-binding" evidence="3">
    <location>
        <begin position="1"/>
        <end position="64"/>
    </location>
</feature>
<dbReference type="InterPro" id="IPR008927">
    <property type="entry name" value="6-PGluconate_DH-like_C_sf"/>
</dbReference>
<dbReference type="EMBL" id="UGXD01000002">
    <property type="protein sequence ID" value="SUG35695.1"/>
    <property type="molecule type" value="Genomic_DNA"/>
</dbReference>
<dbReference type="SUPFAM" id="SSF51735">
    <property type="entry name" value="NAD(P)-binding Rossmann-fold domains"/>
    <property type="match status" value="1"/>
</dbReference>
<dbReference type="AlphaFoldDB" id="A0A379T361"/>
<dbReference type="Gene3D" id="3.40.50.720">
    <property type="entry name" value="NAD(P)-binding Rossmann-like Domain"/>
    <property type="match status" value="1"/>
</dbReference>
<accession>A0A379T361</accession>
<sequence>MSTIHPLQTDKLIADMQSKGFSMMDVPVGRTSDNAITGTLLLLAGGTAEQVERATPVLMAMGNEAGQHRRPGNGYSRKLINNYMSIALNALSAEAAVLCEALGLSFDVALKVMNGTAAGKGHFTTTWRIK</sequence>
<evidence type="ECO:0000256" key="2">
    <source>
        <dbReference type="ARBA" id="ARBA00023027"/>
    </source>
</evidence>
<dbReference type="GO" id="GO:0050661">
    <property type="term" value="F:NADP binding"/>
    <property type="evidence" value="ECO:0007669"/>
    <property type="project" value="InterPro"/>
</dbReference>
<dbReference type="InterPro" id="IPR006115">
    <property type="entry name" value="6PGDH_NADP-bd"/>
</dbReference>
<proteinExistence type="predicted"/>
<gene>
    <name evidence="4" type="primary">yihU_2</name>
    <name evidence="4" type="ORF">NCTC7304_05283</name>
</gene>
<dbReference type="GO" id="GO:0008679">
    <property type="term" value="F:2-hydroxy-3-oxopropionate reductase activity"/>
    <property type="evidence" value="ECO:0007669"/>
    <property type="project" value="UniProtKB-EC"/>
</dbReference>
<evidence type="ECO:0000313" key="5">
    <source>
        <dbReference type="Proteomes" id="UP000254762"/>
    </source>
</evidence>
<evidence type="ECO:0000259" key="3">
    <source>
        <dbReference type="Pfam" id="PF03446"/>
    </source>
</evidence>
<name>A0A379T361_SALER</name>
<dbReference type="InterPro" id="IPR013328">
    <property type="entry name" value="6PGD_dom2"/>
</dbReference>
<organism evidence="4 5">
    <name type="scientific">Salmonella enterica subsp. arizonae</name>
    <dbReference type="NCBI Taxonomy" id="59203"/>
    <lineage>
        <taxon>Bacteria</taxon>
        <taxon>Pseudomonadati</taxon>
        <taxon>Pseudomonadota</taxon>
        <taxon>Gammaproteobacteria</taxon>
        <taxon>Enterobacterales</taxon>
        <taxon>Enterobacteriaceae</taxon>
        <taxon>Salmonella</taxon>
    </lineage>
</organism>
<dbReference type="SUPFAM" id="SSF48179">
    <property type="entry name" value="6-phosphogluconate dehydrogenase C-terminal domain-like"/>
    <property type="match status" value="1"/>
</dbReference>
<dbReference type="Pfam" id="PF03446">
    <property type="entry name" value="NAD_binding_2"/>
    <property type="match status" value="1"/>
</dbReference>